<proteinExistence type="predicted"/>
<keyword evidence="2" id="KW-1185">Reference proteome</keyword>
<evidence type="ECO:0000313" key="1">
    <source>
        <dbReference type="EMBL" id="GHI70004.1"/>
    </source>
</evidence>
<protein>
    <submittedName>
        <fullName evidence="1">Uncharacterized protein</fullName>
    </submittedName>
</protein>
<dbReference type="Proteomes" id="UP000613974">
    <property type="component" value="Unassembled WGS sequence"/>
</dbReference>
<organism evidence="1 2">
    <name type="scientific">Streptomyces nojiriensis</name>
    <dbReference type="NCBI Taxonomy" id="66374"/>
    <lineage>
        <taxon>Bacteria</taxon>
        <taxon>Bacillati</taxon>
        <taxon>Actinomycetota</taxon>
        <taxon>Actinomycetes</taxon>
        <taxon>Kitasatosporales</taxon>
        <taxon>Streptomycetaceae</taxon>
        <taxon>Streptomyces</taxon>
    </lineage>
</organism>
<comment type="caution">
    <text evidence="1">The sequence shown here is derived from an EMBL/GenBank/DDBJ whole genome shotgun (WGS) entry which is preliminary data.</text>
</comment>
<name>A0ABQ3SPE2_9ACTN</name>
<gene>
    <name evidence="1" type="ORF">Snoj_39220</name>
</gene>
<accession>A0ABQ3SPE2</accession>
<dbReference type="EMBL" id="BNEC01000005">
    <property type="protein sequence ID" value="GHI70004.1"/>
    <property type="molecule type" value="Genomic_DNA"/>
</dbReference>
<evidence type="ECO:0000313" key="2">
    <source>
        <dbReference type="Proteomes" id="UP000613974"/>
    </source>
</evidence>
<sequence>MTAPPSGSPTGYPTPAFRAAAGLENAENLDLTDPDFVEWRDAGPEKWEPSV</sequence>
<reference evidence="2" key="1">
    <citation type="submission" date="2023-07" db="EMBL/GenBank/DDBJ databases">
        <title>Whole genome shotgun sequence of Streptomyces nojiriensis NBRC 13794.</title>
        <authorList>
            <person name="Komaki H."/>
            <person name="Tamura T."/>
        </authorList>
    </citation>
    <scope>NUCLEOTIDE SEQUENCE [LARGE SCALE GENOMIC DNA]</scope>
    <source>
        <strain evidence="2">NBRC 13794</strain>
    </source>
</reference>